<gene>
    <name evidence="2" type="ORF">XAP6984_540052</name>
</gene>
<feature type="compositionally biased region" description="Basic residues" evidence="1">
    <location>
        <begin position="118"/>
        <end position="128"/>
    </location>
</feature>
<comment type="caution">
    <text evidence="2">The sequence shown here is derived from an EMBL/GenBank/DDBJ whole genome shotgun (WGS) entry which is preliminary data.</text>
</comment>
<dbReference type="Proteomes" id="UP000234181">
    <property type="component" value="Unassembled WGS sequence"/>
</dbReference>
<proteinExistence type="predicted"/>
<reference evidence="2 3" key="1">
    <citation type="submission" date="2017-10" db="EMBL/GenBank/DDBJ databases">
        <authorList>
            <person name="Regsiter A."/>
            <person name="William W."/>
        </authorList>
    </citation>
    <scope>NUCLEOTIDE SEQUENCE [LARGE SCALE GENOMIC DNA]</scope>
    <source>
        <strain evidence="2 3">CFBP6984</strain>
    </source>
</reference>
<keyword evidence="3" id="KW-1185">Reference proteome</keyword>
<accession>A0ABY1TUF0</accession>
<evidence type="ECO:0000256" key="1">
    <source>
        <dbReference type="SAM" id="MobiDB-lite"/>
    </source>
</evidence>
<organism evidence="2 3">
    <name type="scientific">Xanthomonas campestris pv. phaseoli</name>
    <dbReference type="NCBI Taxonomy" id="317013"/>
    <lineage>
        <taxon>Bacteria</taxon>
        <taxon>Pseudomonadati</taxon>
        <taxon>Pseudomonadota</taxon>
        <taxon>Gammaproteobacteria</taxon>
        <taxon>Lysobacterales</taxon>
        <taxon>Lysobacteraceae</taxon>
        <taxon>Xanthomonas</taxon>
    </lineage>
</organism>
<protein>
    <submittedName>
        <fullName evidence="2">Uncharacterized protein</fullName>
    </submittedName>
</protein>
<dbReference type="EMBL" id="OCYT01000111">
    <property type="protein sequence ID" value="SON83965.1"/>
    <property type="molecule type" value="Genomic_DNA"/>
</dbReference>
<evidence type="ECO:0000313" key="2">
    <source>
        <dbReference type="EMBL" id="SON83965.1"/>
    </source>
</evidence>
<feature type="region of interest" description="Disordered" evidence="1">
    <location>
        <begin position="112"/>
        <end position="137"/>
    </location>
</feature>
<evidence type="ECO:0000313" key="3">
    <source>
        <dbReference type="Proteomes" id="UP000234181"/>
    </source>
</evidence>
<name>A0ABY1TUF0_XANCH</name>
<sequence length="137" mass="16031">MNDAVCKTDCAAAPRCMQSPMRDVLRPPAHASRLHSRLKTDDRSAVRLSEMRRCAWPALRCRRMQRVACRSRHWNLWRRDTIHCTSTHPATSANDLARSAFVRWLLQRGALPQQQPQRRYHPRRVRSGRHADLTEMP</sequence>